<reference evidence="5" key="1">
    <citation type="journal article" date="2022" name="Int. J. Mol. Sci.">
        <title>Draft Genome of Tanacetum Coccineum: Genomic Comparison of Closely Related Tanacetum-Family Plants.</title>
        <authorList>
            <person name="Yamashiro T."/>
            <person name="Shiraishi A."/>
            <person name="Nakayama K."/>
            <person name="Satake H."/>
        </authorList>
    </citation>
    <scope>NUCLEOTIDE SEQUENCE</scope>
</reference>
<dbReference type="PANTHER" id="PTHR45752:SF195">
    <property type="entry name" value="LEUCINE-RICH REPEAT (LRR) FAMILY PROTEIN-RELATED"/>
    <property type="match status" value="1"/>
</dbReference>
<dbReference type="SUPFAM" id="SSF52058">
    <property type="entry name" value="L domain-like"/>
    <property type="match status" value="1"/>
</dbReference>
<gene>
    <name evidence="5" type="ORF">Tco_1123680</name>
</gene>
<dbReference type="InterPro" id="IPR045344">
    <property type="entry name" value="C-JID"/>
</dbReference>
<evidence type="ECO:0000256" key="1">
    <source>
        <dbReference type="ARBA" id="ARBA00022614"/>
    </source>
</evidence>
<reference evidence="5" key="2">
    <citation type="submission" date="2022-01" db="EMBL/GenBank/DDBJ databases">
        <authorList>
            <person name="Yamashiro T."/>
            <person name="Shiraishi A."/>
            <person name="Satake H."/>
            <person name="Nakayama K."/>
        </authorList>
    </citation>
    <scope>NUCLEOTIDE SEQUENCE</scope>
</reference>
<feature type="domain" description="Disease resistance R13L4/SHOC-2-like LRR" evidence="4">
    <location>
        <begin position="2"/>
        <end position="89"/>
    </location>
</feature>
<organism evidence="5 6">
    <name type="scientific">Tanacetum coccineum</name>
    <dbReference type="NCBI Taxonomy" id="301880"/>
    <lineage>
        <taxon>Eukaryota</taxon>
        <taxon>Viridiplantae</taxon>
        <taxon>Streptophyta</taxon>
        <taxon>Embryophyta</taxon>
        <taxon>Tracheophyta</taxon>
        <taxon>Spermatophyta</taxon>
        <taxon>Magnoliopsida</taxon>
        <taxon>eudicotyledons</taxon>
        <taxon>Gunneridae</taxon>
        <taxon>Pentapetalae</taxon>
        <taxon>asterids</taxon>
        <taxon>campanulids</taxon>
        <taxon>Asterales</taxon>
        <taxon>Asteraceae</taxon>
        <taxon>Asteroideae</taxon>
        <taxon>Anthemideae</taxon>
        <taxon>Anthemidinae</taxon>
        <taxon>Tanacetum</taxon>
    </lineage>
</organism>
<evidence type="ECO:0000259" key="3">
    <source>
        <dbReference type="Pfam" id="PF20160"/>
    </source>
</evidence>
<accession>A0ABQ5J5R2</accession>
<dbReference type="Pfam" id="PF20160">
    <property type="entry name" value="C-JID"/>
    <property type="match status" value="1"/>
</dbReference>
<protein>
    <submittedName>
        <fullName evidence="5">NB-ARC domains-containing protein</fullName>
    </submittedName>
</protein>
<dbReference type="InterPro" id="IPR055414">
    <property type="entry name" value="LRR_R13L4/SHOC2-like"/>
</dbReference>
<dbReference type="PANTHER" id="PTHR45752">
    <property type="entry name" value="LEUCINE-RICH REPEAT-CONTAINING"/>
    <property type="match status" value="1"/>
</dbReference>
<keyword evidence="1" id="KW-0433">Leucine-rich repeat</keyword>
<keyword evidence="2" id="KW-0677">Repeat</keyword>
<evidence type="ECO:0000256" key="2">
    <source>
        <dbReference type="ARBA" id="ARBA00022737"/>
    </source>
</evidence>
<name>A0ABQ5J5R2_9ASTR</name>
<proteinExistence type="predicted"/>
<dbReference type="InterPro" id="IPR032675">
    <property type="entry name" value="LRR_dom_sf"/>
</dbReference>
<dbReference type="EMBL" id="BQNB010021519">
    <property type="protein sequence ID" value="GJU07250.1"/>
    <property type="molecule type" value="Genomic_DNA"/>
</dbReference>
<dbReference type="Proteomes" id="UP001151760">
    <property type="component" value="Unassembled WGS sequence"/>
</dbReference>
<evidence type="ECO:0000259" key="4">
    <source>
        <dbReference type="Pfam" id="PF23598"/>
    </source>
</evidence>
<dbReference type="Gene3D" id="3.80.10.10">
    <property type="entry name" value="Ribonuclease Inhibitor"/>
    <property type="match status" value="1"/>
</dbReference>
<keyword evidence="6" id="KW-1185">Reference proteome</keyword>
<dbReference type="Pfam" id="PF23598">
    <property type="entry name" value="LRR_14"/>
    <property type="match status" value="1"/>
</dbReference>
<feature type="domain" description="C-JID" evidence="3">
    <location>
        <begin position="190"/>
        <end position="315"/>
    </location>
</feature>
<evidence type="ECO:0000313" key="5">
    <source>
        <dbReference type="EMBL" id="GJU07250.1"/>
    </source>
</evidence>
<sequence length="352" mass="40522">MLKELNFRYCNLVQIPESIGGLACLVYLDFQGNNLLEVPESIGGLLCLEELYLEKNNFSILPGSLSQLSCLRELHLDGCKKLEVLPELPHNLEYLEARDCTSLCSITRSSKYPIKINSNLSNCPKLFTNLAIDSQGSISETQCLDSCITSQGSTNRFSSFIQYAGIQNNTREFFRFSGSSIYNMDIIYDGNSIPKWFTNKSMGNHVKVELPSDWCFNKFRGFGTCVVFKRKKPCEYIGYSVKNFDGASLRHYYRYYFFEGKPIRISESYMIWLHYTRDARDWKEGKNFATFCFEENNEDIEVKECGARIICDEDLEQDDTKLSMLLDLPTLSQHGGSIRLFRQGGDFTQWSW</sequence>
<comment type="caution">
    <text evidence="5">The sequence shown here is derived from an EMBL/GenBank/DDBJ whole genome shotgun (WGS) entry which is preliminary data.</text>
</comment>
<evidence type="ECO:0000313" key="6">
    <source>
        <dbReference type="Proteomes" id="UP001151760"/>
    </source>
</evidence>
<dbReference type="InterPro" id="IPR050715">
    <property type="entry name" value="LRR-SigEffector_domain"/>
</dbReference>